<comment type="caution">
    <text evidence="6">The sequence shown here is derived from an EMBL/GenBank/DDBJ whole genome shotgun (WGS) entry which is preliminary data.</text>
</comment>
<dbReference type="GO" id="GO:0043565">
    <property type="term" value="F:sequence-specific DNA binding"/>
    <property type="evidence" value="ECO:0007669"/>
    <property type="project" value="TreeGrafter"/>
</dbReference>
<evidence type="ECO:0000256" key="4">
    <source>
        <dbReference type="ARBA" id="ARBA00023163"/>
    </source>
</evidence>
<evidence type="ECO:0000259" key="5">
    <source>
        <dbReference type="PROSITE" id="PS50931"/>
    </source>
</evidence>
<evidence type="ECO:0000256" key="1">
    <source>
        <dbReference type="ARBA" id="ARBA00009437"/>
    </source>
</evidence>
<evidence type="ECO:0000313" key="6">
    <source>
        <dbReference type="EMBL" id="MQX53986.1"/>
    </source>
</evidence>
<gene>
    <name evidence="6" type="ORF">GFN93_12060</name>
</gene>
<dbReference type="InterPro" id="IPR000847">
    <property type="entry name" value="LysR_HTH_N"/>
</dbReference>
<evidence type="ECO:0000313" key="7">
    <source>
        <dbReference type="Proteomes" id="UP000469421"/>
    </source>
</evidence>
<dbReference type="Gene3D" id="1.10.10.10">
    <property type="entry name" value="Winged helix-like DNA-binding domain superfamily/Winged helix DNA-binding domain"/>
    <property type="match status" value="1"/>
</dbReference>
<dbReference type="CDD" id="cd08473">
    <property type="entry name" value="PBP2_CrgA_like_4"/>
    <property type="match status" value="1"/>
</dbReference>
<dbReference type="AlphaFoldDB" id="A0A6N7LX72"/>
<dbReference type="FunFam" id="1.10.10.10:FF:000001">
    <property type="entry name" value="LysR family transcriptional regulator"/>
    <property type="match status" value="1"/>
</dbReference>
<feature type="domain" description="HTH lysR-type" evidence="5">
    <location>
        <begin position="1"/>
        <end position="59"/>
    </location>
</feature>
<comment type="similarity">
    <text evidence="1">Belongs to the LysR transcriptional regulatory family.</text>
</comment>
<dbReference type="InterPro" id="IPR036388">
    <property type="entry name" value="WH-like_DNA-bd_sf"/>
</dbReference>
<keyword evidence="2" id="KW-0805">Transcription regulation</keyword>
<dbReference type="Pfam" id="PF00126">
    <property type="entry name" value="HTH_1"/>
    <property type="match status" value="1"/>
</dbReference>
<dbReference type="Gene3D" id="3.40.190.290">
    <property type="match status" value="1"/>
</dbReference>
<dbReference type="SUPFAM" id="SSF46785">
    <property type="entry name" value="Winged helix' DNA-binding domain"/>
    <property type="match status" value="1"/>
</dbReference>
<dbReference type="PANTHER" id="PTHR30537">
    <property type="entry name" value="HTH-TYPE TRANSCRIPTIONAL REGULATOR"/>
    <property type="match status" value="1"/>
</dbReference>
<evidence type="ECO:0000256" key="3">
    <source>
        <dbReference type="ARBA" id="ARBA00023125"/>
    </source>
</evidence>
<dbReference type="SUPFAM" id="SSF53850">
    <property type="entry name" value="Periplasmic binding protein-like II"/>
    <property type="match status" value="1"/>
</dbReference>
<dbReference type="NCBIfam" id="NF011573">
    <property type="entry name" value="PRK14997.1"/>
    <property type="match status" value="1"/>
</dbReference>
<keyword evidence="4" id="KW-0804">Transcription</keyword>
<dbReference type="InterPro" id="IPR058163">
    <property type="entry name" value="LysR-type_TF_proteobact-type"/>
</dbReference>
<proteinExistence type="inferred from homology"/>
<dbReference type="RefSeq" id="WP_153501315.1">
    <property type="nucleotide sequence ID" value="NZ_WIRE01000001.1"/>
</dbReference>
<dbReference type="PROSITE" id="PS50931">
    <property type="entry name" value="HTH_LYSR"/>
    <property type="match status" value="1"/>
</dbReference>
<dbReference type="Pfam" id="PF03466">
    <property type="entry name" value="LysR_substrate"/>
    <property type="match status" value="1"/>
</dbReference>
<keyword evidence="3" id="KW-0238">DNA-binding</keyword>
<dbReference type="InterPro" id="IPR005119">
    <property type="entry name" value="LysR_subst-bd"/>
</dbReference>
<reference evidence="6 7" key="1">
    <citation type="submission" date="2019-10" db="EMBL/GenBank/DDBJ databases">
        <title>Alcanivorax sp.PA15-N-34 draft genome sequence.</title>
        <authorList>
            <person name="Liao X."/>
            <person name="Shao Z."/>
        </authorList>
    </citation>
    <scope>NUCLEOTIDE SEQUENCE [LARGE SCALE GENOMIC DNA]</scope>
    <source>
        <strain evidence="6 7">PA15-N-34</strain>
    </source>
</reference>
<dbReference type="GO" id="GO:0006351">
    <property type="term" value="P:DNA-templated transcription"/>
    <property type="evidence" value="ECO:0007669"/>
    <property type="project" value="TreeGrafter"/>
</dbReference>
<dbReference type="Proteomes" id="UP000469421">
    <property type="component" value="Unassembled WGS sequence"/>
</dbReference>
<name>A0A6N7LX72_9GAMM</name>
<organism evidence="6 7">
    <name type="scientific">Alcanivorax sediminis</name>
    <dbReference type="NCBI Taxonomy" id="2663008"/>
    <lineage>
        <taxon>Bacteria</taxon>
        <taxon>Pseudomonadati</taxon>
        <taxon>Pseudomonadota</taxon>
        <taxon>Gammaproteobacteria</taxon>
        <taxon>Oceanospirillales</taxon>
        <taxon>Alcanivoracaceae</taxon>
        <taxon>Alcanivorax</taxon>
    </lineage>
</organism>
<dbReference type="PANTHER" id="PTHR30537:SF31">
    <property type="entry name" value="TRANSCRIPTIONAL REGULATOR, LYSR FAMILY"/>
    <property type="match status" value="1"/>
</dbReference>
<accession>A0A6N7LX72</accession>
<keyword evidence="7" id="KW-1185">Reference proteome</keyword>
<protein>
    <submittedName>
        <fullName evidence="6">LysR family transcriptional regulator</fullName>
    </submittedName>
</protein>
<evidence type="ECO:0000256" key="2">
    <source>
        <dbReference type="ARBA" id="ARBA00023015"/>
    </source>
</evidence>
<dbReference type="GO" id="GO:0003700">
    <property type="term" value="F:DNA-binding transcription factor activity"/>
    <property type="evidence" value="ECO:0007669"/>
    <property type="project" value="InterPro"/>
</dbReference>
<dbReference type="EMBL" id="WIRE01000001">
    <property type="protein sequence ID" value="MQX53986.1"/>
    <property type="molecule type" value="Genomic_DNA"/>
</dbReference>
<dbReference type="InterPro" id="IPR036390">
    <property type="entry name" value="WH_DNA-bd_sf"/>
</dbReference>
<sequence length="301" mass="33821">MEDLNDLYYFAKVVEHGGFAPAGRAIGVPKSKLSRRISALEDRLGVRLLNRSSRQFSLTDIGGQYYDHCTAMLVEAESAQQAIDTVRAEPRGVIRLTCPITLLHVHIGPFLADFMRQHPHITIHLEATNRRVDLINEGVDVAIRVRPPPLKDSDLRLRVLSDRGVALVASPDLVEAFGMPCHPSDLEQWPSLGLGSPRPDFRWELRGEDGSQISVFHQPRYVTTDMIALRRAAMAGVGVVQLPILTVQQQLERGELVRVLPHWALHRDIIHVVFPSRRGVLPAVRTLIDSLVEFYESFDEE</sequence>